<dbReference type="Proteomes" id="UP000093476">
    <property type="component" value="Unassembled WGS sequence"/>
</dbReference>
<feature type="region of interest" description="Disordered" evidence="1">
    <location>
        <begin position="27"/>
        <end position="53"/>
    </location>
</feature>
<evidence type="ECO:0000313" key="2">
    <source>
        <dbReference type="EMBL" id="OCQ54248.1"/>
    </source>
</evidence>
<dbReference type="PATRIC" id="fig|286156.4.peg.649"/>
<evidence type="ECO:0000256" key="1">
    <source>
        <dbReference type="SAM" id="MobiDB-lite"/>
    </source>
</evidence>
<accession>A0A1C0U8I7</accession>
<keyword evidence="3" id="KW-1185">Reference proteome</keyword>
<reference evidence="2 3" key="1">
    <citation type="submission" date="2015-12" db="EMBL/GenBank/DDBJ databases">
        <title>Genome comparisons provide insights into the role of secondary metabolites in the pathogenic phase of the Photorhabdus life cycle.</title>
        <authorList>
            <person name="Tobias N.J."/>
            <person name="Mishra B."/>
            <person name="Gupta D.K."/>
            <person name="Thines M."/>
            <person name="Stinear T.P."/>
            <person name="Bode H.B."/>
        </authorList>
    </citation>
    <scope>NUCLEOTIDE SEQUENCE [LARGE SCALE GENOMIC DNA]</scope>
    <source>
        <strain evidence="2 3">PB68.1</strain>
    </source>
</reference>
<dbReference type="EMBL" id="LOMY01000018">
    <property type="protein sequence ID" value="OCQ54248.1"/>
    <property type="molecule type" value="Genomic_DNA"/>
</dbReference>
<organism evidence="2 3">
    <name type="scientific">Photorhabdus australis subsp. thailandensis</name>
    <dbReference type="NCBI Taxonomy" id="2805096"/>
    <lineage>
        <taxon>Bacteria</taxon>
        <taxon>Pseudomonadati</taxon>
        <taxon>Pseudomonadota</taxon>
        <taxon>Gammaproteobacteria</taxon>
        <taxon>Enterobacterales</taxon>
        <taxon>Morganellaceae</taxon>
        <taxon>Photorhabdus</taxon>
    </lineage>
</organism>
<sequence length="53" mass="6186">MTKKEEFLAYLSEASKIVEQWPDWKKGGLKTHRNLQTSGKDKSKTYAIDENKK</sequence>
<gene>
    <name evidence="2" type="ORF">Ppb6_00560</name>
</gene>
<dbReference type="AlphaFoldDB" id="A0A1C0U8I7"/>
<feature type="compositionally biased region" description="Basic and acidic residues" evidence="1">
    <location>
        <begin position="39"/>
        <end position="53"/>
    </location>
</feature>
<evidence type="ECO:0000313" key="3">
    <source>
        <dbReference type="Proteomes" id="UP000093476"/>
    </source>
</evidence>
<comment type="caution">
    <text evidence="2">The sequence shown here is derived from an EMBL/GenBank/DDBJ whole genome shotgun (WGS) entry which is preliminary data.</text>
</comment>
<protein>
    <submittedName>
        <fullName evidence="2">Uncharacterized protein</fullName>
    </submittedName>
</protein>
<proteinExistence type="predicted"/>
<name>A0A1C0U8I7_9GAMM</name>
<dbReference type="RefSeq" id="WP_157835515.1">
    <property type="nucleotide sequence ID" value="NZ_CAWMQZ010000018.1"/>
</dbReference>